<keyword evidence="6 10" id="KW-0418">Kinase</keyword>
<evidence type="ECO:0000256" key="5">
    <source>
        <dbReference type="ARBA" id="ARBA00022741"/>
    </source>
</evidence>
<feature type="transmembrane region" description="Helical" evidence="8">
    <location>
        <begin position="233"/>
        <end position="249"/>
    </location>
</feature>
<dbReference type="InterPro" id="IPR011623">
    <property type="entry name" value="7TMR_DISM_rcpt_extracell_dom1"/>
</dbReference>
<accession>A0A6S6UCL7</accession>
<feature type="transmembrane region" description="Helical" evidence="8">
    <location>
        <begin position="161"/>
        <end position="182"/>
    </location>
</feature>
<evidence type="ECO:0000256" key="7">
    <source>
        <dbReference type="ARBA" id="ARBA00022840"/>
    </source>
</evidence>
<evidence type="ECO:0000256" key="8">
    <source>
        <dbReference type="SAM" id="Phobius"/>
    </source>
</evidence>
<feature type="transmembrane region" description="Helical" evidence="8">
    <location>
        <begin position="280"/>
        <end position="299"/>
    </location>
</feature>
<keyword evidence="8" id="KW-0472">Membrane</keyword>
<dbReference type="EC" id="2.7.13.3" evidence="2"/>
<dbReference type="InterPro" id="IPR036890">
    <property type="entry name" value="HATPase_C_sf"/>
</dbReference>
<dbReference type="PANTHER" id="PTHR41523">
    <property type="entry name" value="TWO-COMPONENT SYSTEM SENSOR PROTEIN"/>
    <property type="match status" value="1"/>
</dbReference>
<dbReference type="AlphaFoldDB" id="A0A6S6UCL7"/>
<evidence type="ECO:0000256" key="2">
    <source>
        <dbReference type="ARBA" id="ARBA00012438"/>
    </source>
</evidence>
<evidence type="ECO:0000256" key="1">
    <source>
        <dbReference type="ARBA" id="ARBA00000085"/>
    </source>
</evidence>
<feature type="non-terminal residue" evidence="10">
    <location>
        <position position="1"/>
    </location>
</feature>
<dbReference type="InterPro" id="IPR005467">
    <property type="entry name" value="His_kinase_dom"/>
</dbReference>
<dbReference type="Pfam" id="PF07695">
    <property type="entry name" value="7TMR-DISM_7TM"/>
    <property type="match status" value="1"/>
</dbReference>
<dbReference type="Gene3D" id="3.30.565.10">
    <property type="entry name" value="Histidine kinase-like ATPase, C-terminal domain"/>
    <property type="match status" value="1"/>
</dbReference>
<dbReference type="GO" id="GO:0005524">
    <property type="term" value="F:ATP binding"/>
    <property type="evidence" value="ECO:0007669"/>
    <property type="project" value="UniProtKB-KW"/>
</dbReference>
<dbReference type="InterPro" id="IPR011495">
    <property type="entry name" value="Sig_transdc_His_kin_sub2_dim/P"/>
</dbReference>
<dbReference type="Gene3D" id="3.30.450.20">
    <property type="entry name" value="PAS domain"/>
    <property type="match status" value="1"/>
</dbReference>
<name>A0A6S6UCL7_9BACT</name>
<dbReference type="EMBL" id="CACVAR010000415">
    <property type="protein sequence ID" value="CAA6827130.1"/>
    <property type="molecule type" value="Genomic_DNA"/>
</dbReference>
<dbReference type="Pfam" id="PF02518">
    <property type="entry name" value="HATPase_c"/>
    <property type="match status" value="1"/>
</dbReference>
<dbReference type="InterPro" id="IPR011622">
    <property type="entry name" value="7TMR_DISM_rcpt_extracell_dom2"/>
</dbReference>
<dbReference type="Pfam" id="PF07696">
    <property type="entry name" value="7TMR-DISMED2"/>
    <property type="match status" value="1"/>
</dbReference>
<feature type="domain" description="Histidine kinase" evidence="9">
    <location>
        <begin position="377"/>
        <end position="562"/>
    </location>
</feature>
<feature type="transmembrane region" description="Helical" evidence="8">
    <location>
        <begin position="194"/>
        <end position="213"/>
    </location>
</feature>
<evidence type="ECO:0000313" key="10">
    <source>
        <dbReference type="EMBL" id="CAA6827130.1"/>
    </source>
</evidence>
<dbReference type="SUPFAM" id="SSF55874">
    <property type="entry name" value="ATPase domain of HSP90 chaperone/DNA topoisomerase II/histidine kinase"/>
    <property type="match status" value="1"/>
</dbReference>
<evidence type="ECO:0000256" key="4">
    <source>
        <dbReference type="ARBA" id="ARBA00022679"/>
    </source>
</evidence>
<feature type="transmembrane region" description="Helical" evidence="8">
    <location>
        <begin position="136"/>
        <end position="155"/>
    </location>
</feature>
<keyword evidence="4" id="KW-0808">Transferase</keyword>
<dbReference type="PANTHER" id="PTHR41523:SF8">
    <property type="entry name" value="ETHYLENE RESPONSE SENSOR PROTEIN"/>
    <property type="match status" value="1"/>
</dbReference>
<evidence type="ECO:0000256" key="6">
    <source>
        <dbReference type="ARBA" id="ARBA00022777"/>
    </source>
</evidence>
<evidence type="ECO:0000256" key="3">
    <source>
        <dbReference type="ARBA" id="ARBA00022553"/>
    </source>
</evidence>
<feature type="transmembrane region" description="Helical" evidence="8">
    <location>
        <begin position="311"/>
        <end position="332"/>
    </location>
</feature>
<reference evidence="10" key="1">
    <citation type="submission" date="2020-01" db="EMBL/GenBank/DDBJ databases">
        <authorList>
            <person name="Meier V. D."/>
            <person name="Meier V D."/>
        </authorList>
    </citation>
    <scope>NUCLEOTIDE SEQUENCE</scope>
    <source>
        <strain evidence="10">HLG_WM_MAG_03</strain>
    </source>
</reference>
<keyword evidence="8" id="KW-1133">Transmembrane helix</keyword>
<dbReference type="GO" id="GO:0004673">
    <property type="term" value="F:protein histidine kinase activity"/>
    <property type="evidence" value="ECO:0007669"/>
    <property type="project" value="UniProtKB-EC"/>
</dbReference>
<organism evidence="10">
    <name type="scientific">uncultured Sulfurovum sp</name>
    <dbReference type="NCBI Taxonomy" id="269237"/>
    <lineage>
        <taxon>Bacteria</taxon>
        <taxon>Pseudomonadati</taxon>
        <taxon>Campylobacterota</taxon>
        <taxon>Epsilonproteobacteria</taxon>
        <taxon>Campylobacterales</taxon>
        <taxon>Sulfurovaceae</taxon>
        <taxon>Sulfurovum</taxon>
        <taxon>environmental samples</taxon>
    </lineage>
</organism>
<keyword evidence="5" id="KW-0547">Nucleotide-binding</keyword>
<keyword evidence="7" id="KW-0067">ATP-binding</keyword>
<protein>
    <recommendedName>
        <fullName evidence="2">histidine kinase</fullName>
        <ecNumber evidence="2">2.7.13.3</ecNumber>
    </recommendedName>
</protein>
<proteinExistence type="predicted"/>
<comment type="catalytic activity">
    <reaction evidence="1">
        <text>ATP + protein L-histidine = ADP + protein N-phospho-L-histidine.</text>
        <dbReference type="EC" id="2.7.13.3"/>
    </reaction>
</comment>
<dbReference type="Gene3D" id="2.60.40.2380">
    <property type="match status" value="1"/>
</dbReference>
<feature type="transmembrane region" description="Helical" evidence="8">
    <location>
        <begin position="256"/>
        <end position="274"/>
    </location>
</feature>
<gene>
    <name evidence="10" type="ORF">HELGO_WM66059</name>
</gene>
<keyword evidence="8" id="KW-0812">Transmembrane</keyword>
<keyword evidence="3" id="KW-0597">Phosphoprotein</keyword>
<sequence length="563" mass="65725">DRNNSLSKEEIVKQKFLPNNVNIISLGYVENIALWMKVTLTNTSAKPLKKILEYDNPSVEKLVFYDQNHTIIQGLHHLHPAQEFFNPNIALSLEAYETKTYYIKSYSRIKPTKAELILWNEVDFVKKDSEVKLFRFAFFYVMLTLLIYNFMLFTFTRDKAYFYYVFYLVSIMAYSAFFSGLLSYTFPSQALIDFLLKLNGNFIIMIPLSSLLFMQSFLETKQFPKLNKGLNSIYWILSMLIIMSYDAWMMNQWSHIISLLVGIYIIYVSFYALFSGVKQARFYVLGWTLIIIVFIFIALQSTLKYDLKNYNFSYLAEVAFVLEALLFSIALAHRIKISNEELIHFKNEEQNKLEYLVQEKTKALKVSLAEKDILYKELNHRIKNNLMMILSLLKLQIKRTQNSETSNSLIVTQNRIESIAQLYEMLLHNNQSLDVKTYPYLQSICQTISLNFSNKVSIHYEIQHNLKLDNLIYLGLIVNELVTNSFKYAFEDNKGEIYIDIKKKDNLVMVSINDTGKGFQSKRKSSLGLNIVEILVEGQLEGELDINSQNGTQVFIQWEEKAS</sequence>
<dbReference type="PROSITE" id="PS50109">
    <property type="entry name" value="HIS_KIN"/>
    <property type="match status" value="1"/>
</dbReference>
<dbReference type="InterPro" id="IPR003594">
    <property type="entry name" value="HATPase_dom"/>
</dbReference>
<dbReference type="Pfam" id="PF07568">
    <property type="entry name" value="HisKA_2"/>
    <property type="match status" value="1"/>
</dbReference>
<evidence type="ECO:0000259" key="9">
    <source>
        <dbReference type="PROSITE" id="PS50109"/>
    </source>
</evidence>